<dbReference type="Proteomes" id="UP000439903">
    <property type="component" value="Unassembled WGS sequence"/>
</dbReference>
<gene>
    <name evidence="1" type="ORF">F8M41_003207</name>
</gene>
<name>A0A8H4AY89_GIGMA</name>
<proteinExistence type="predicted"/>
<dbReference type="AlphaFoldDB" id="A0A8H4AY89"/>
<dbReference type="EMBL" id="WTPW01000129">
    <property type="protein sequence ID" value="KAF0543999.1"/>
    <property type="molecule type" value="Genomic_DNA"/>
</dbReference>
<organism evidence="1 2">
    <name type="scientific">Gigaspora margarita</name>
    <dbReference type="NCBI Taxonomy" id="4874"/>
    <lineage>
        <taxon>Eukaryota</taxon>
        <taxon>Fungi</taxon>
        <taxon>Fungi incertae sedis</taxon>
        <taxon>Mucoromycota</taxon>
        <taxon>Glomeromycotina</taxon>
        <taxon>Glomeromycetes</taxon>
        <taxon>Diversisporales</taxon>
        <taxon>Gigasporaceae</taxon>
        <taxon>Gigaspora</taxon>
    </lineage>
</organism>
<comment type="caution">
    <text evidence="1">The sequence shown here is derived from an EMBL/GenBank/DDBJ whole genome shotgun (WGS) entry which is preliminary data.</text>
</comment>
<reference evidence="1 2" key="1">
    <citation type="journal article" date="2019" name="Environ. Microbiol.">
        <title>At the nexus of three kingdoms: the genome of the mycorrhizal fungus Gigaspora margarita provides insights into plant, endobacterial and fungal interactions.</title>
        <authorList>
            <person name="Venice F."/>
            <person name="Ghignone S."/>
            <person name="Salvioli di Fossalunga A."/>
            <person name="Amselem J."/>
            <person name="Novero M."/>
            <person name="Xianan X."/>
            <person name="Sedzielewska Toro K."/>
            <person name="Morin E."/>
            <person name="Lipzen A."/>
            <person name="Grigoriev I.V."/>
            <person name="Henrissat B."/>
            <person name="Martin F.M."/>
            <person name="Bonfante P."/>
        </authorList>
    </citation>
    <scope>NUCLEOTIDE SEQUENCE [LARGE SCALE GENOMIC DNA]</scope>
    <source>
        <strain evidence="1 2">BEG34</strain>
    </source>
</reference>
<accession>A0A8H4AY89</accession>
<evidence type="ECO:0000313" key="1">
    <source>
        <dbReference type="EMBL" id="KAF0543999.1"/>
    </source>
</evidence>
<dbReference type="OrthoDB" id="2307904at2759"/>
<sequence>MYLSQNLLELLVEYYKNAYDYDFVALSELHIAHPNSIPVLLQITKFANILAQFILDDDSTDTYSELV</sequence>
<evidence type="ECO:0000313" key="2">
    <source>
        <dbReference type="Proteomes" id="UP000439903"/>
    </source>
</evidence>
<protein>
    <submittedName>
        <fullName evidence="1">Transposase domain-containing protein</fullName>
    </submittedName>
</protein>
<keyword evidence="2" id="KW-1185">Reference proteome</keyword>